<proteinExistence type="predicted"/>
<dbReference type="Proteomes" id="UP000199663">
    <property type="component" value="Unassembled WGS sequence"/>
</dbReference>
<comment type="caution">
    <text evidence="4">The sequence shown here is derived from an EMBL/GenBank/DDBJ whole genome shotgun (WGS) entry which is preliminary data.</text>
</comment>
<feature type="domain" description="CBS" evidence="3">
    <location>
        <begin position="11"/>
        <end position="69"/>
    </location>
</feature>
<evidence type="ECO:0000313" key="4">
    <source>
        <dbReference type="EMBL" id="SDZ07838.1"/>
    </source>
</evidence>
<dbReference type="InterPro" id="IPR051257">
    <property type="entry name" value="Diverse_CBS-Domain"/>
</dbReference>
<sequence>MKKREPVSTIMTTNVYTVQENETLQDVVNIFRKHKIRHIPVLSGNKISGMISRTDINRLTFGALFDNQEGSEEAILQILSIPQVMTSKLKSVHADDPIKEVAEIFAKEEFHALPVVEGEILRGIVTTTDVIKYLLDQY</sequence>
<reference evidence="4 5" key="1">
    <citation type="submission" date="2016-10" db="EMBL/GenBank/DDBJ databases">
        <authorList>
            <person name="Varghese N."/>
            <person name="Submissions S."/>
        </authorList>
    </citation>
    <scope>NUCLEOTIDE SEQUENCE [LARGE SCALE GENOMIC DNA]</scope>
    <source>
        <strain evidence="4 5">DSM 17997</strain>
    </source>
</reference>
<dbReference type="Gene3D" id="3.10.580.10">
    <property type="entry name" value="CBS-domain"/>
    <property type="match status" value="1"/>
</dbReference>
<dbReference type="EMBL" id="FNQC01000005">
    <property type="protein sequence ID" value="SDZ07838.1"/>
    <property type="molecule type" value="Genomic_DNA"/>
</dbReference>
<keyword evidence="5" id="KW-1185">Reference proteome</keyword>
<evidence type="ECO:0000259" key="3">
    <source>
        <dbReference type="PROSITE" id="PS51371"/>
    </source>
</evidence>
<evidence type="ECO:0000313" key="5">
    <source>
        <dbReference type="Proteomes" id="UP000199663"/>
    </source>
</evidence>
<accession>A0A1H3Q401</accession>
<dbReference type="CDD" id="cd04584">
    <property type="entry name" value="CBS_pair_AcuB_like"/>
    <property type="match status" value="1"/>
</dbReference>
<dbReference type="RefSeq" id="WP_019599617.1">
    <property type="nucleotide sequence ID" value="NZ_FNQC01000005.1"/>
</dbReference>
<name>A0A1H3Q401_9BACT</name>
<keyword evidence="1 2" id="KW-0129">CBS domain</keyword>
<dbReference type="PROSITE" id="PS51371">
    <property type="entry name" value="CBS"/>
    <property type="match status" value="2"/>
</dbReference>
<gene>
    <name evidence="4" type="ORF">SAMN05444412_105197</name>
</gene>
<dbReference type="PANTHER" id="PTHR43080:SF2">
    <property type="entry name" value="CBS DOMAIN-CONTAINING PROTEIN"/>
    <property type="match status" value="1"/>
</dbReference>
<dbReference type="PANTHER" id="PTHR43080">
    <property type="entry name" value="CBS DOMAIN-CONTAINING PROTEIN CBSX3, MITOCHONDRIAL"/>
    <property type="match status" value="1"/>
</dbReference>
<dbReference type="Pfam" id="PF00571">
    <property type="entry name" value="CBS"/>
    <property type="match status" value="2"/>
</dbReference>
<organism evidence="4 5">
    <name type="scientific">Rhodonellum ikkaensis</name>
    <dbReference type="NCBI Taxonomy" id="336829"/>
    <lineage>
        <taxon>Bacteria</taxon>
        <taxon>Pseudomonadati</taxon>
        <taxon>Bacteroidota</taxon>
        <taxon>Cytophagia</taxon>
        <taxon>Cytophagales</taxon>
        <taxon>Cytophagaceae</taxon>
        <taxon>Rhodonellum</taxon>
    </lineage>
</organism>
<evidence type="ECO:0000256" key="1">
    <source>
        <dbReference type="ARBA" id="ARBA00023122"/>
    </source>
</evidence>
<protein>
    <submittedName>
        <fullName evidence="4">CBS domain-containing protein</fullName>
    </submittedName>
</protein>
<evidence type="ECO:0000256" key="2">
    <source>
        <dbReference type="PROSITE-ProRule" id="PRU00703"/>
    </source>
</evidence>
<feature type="domain" description="CBS" evidence="3">
    <location>
        <begin position="85"/>
        <end position="138"/>
    </location>
</feature>
<dbReference type="SUPFAM" id="SSF54631">
    <property type="entry name" value="CBS-domain pair"/>
    <property type="match status" value="1"/>
</dbReference>
<dbReference type="SMART" id="SM00116">
    <property type="entry name" value="CBS"/>
    <property type="match status" value="2"/>
</dbReference>
<dbReference type="InterPro" id="IPR000644">
    <property type="entry name" value="CBS_dom"/>
</dbReference>
<dbReference type="InterPro" id="IPR046342">
    <property type="entry name" value="CBS_dom_sf"/>
</dbReference>